<reference evidence="3" key="1">
    <citation type="journal article" date="2016" name="Insect Biochem. Mol. Biol.">
        <title>Multifaceted biological insights from a draft genome sequence of the tobacco hornworm moth, Manduca sexta.</title>
        <authorList>
            <person name="Kanost M.R."/>
            <person name="Arrese E.L."/>
            <person name="Cao X."/>
            <person name="Chen Y.R."/>
            <person name="Chellapilla S."/>
            <person name="Goldsmith M.R."/>
            <person name="Grosse-Wilde E."/>
            <person name="Heckel D.G."/>
            <person name="Herndon N."/>
            <person name="Jiang H."/>
            <person name="Papanicolaou A."/>
            <person name="Qu J."/>
            <person name="Soulages J.L."/>
            <person name="Vogel H."/>
            <person name="Walters J."/>
            <person name="Waterhouse R.M."/>
            <person name="Ahn S.J."/>
            <person name="Almeida F.C."/>
            <person name="An C."/>
            <person name="Aqrawi P."/>
            <person name="Bretschneider A."/>
            <person name="Bryant W.B."/>
            <person name="Bucks S."/>
            <person name="Chao H."/>
            <person name="Chevignon G."/>
            <person name="Christen J.M."/>
            <person name="Clarke D.F."/>
            <person name="Dittmer N.T."/>
            <person name="Ferguson L.C.F."/>
            <person name="Garavelou S."/>
            <person name="Gordon K.H.J."/>
            <person name="Gunaratna R.T."/>
            <person name="Han Y."/>
            <person name="Hauser F."/>
            <person name="He Y."/>
            <person name="Heidel-Fischer H."/>
            <person name="Hirsh A."/>
            <person name="Hu Y."/>
            <person name="Jiang H."/>
            <person name="Kalra D."/>
            <person name="Klinner C."/>
            <person name="Konig C."/>
            <person name="Kovar C."/>
            <person name="Kroll A.R."/>
            <person name="Kuwar S.S."/>
            <person name="Lee S.L."/>
            <person name="Lehman R."/>
            <person name="Li K."/>
            <person name="Li Z."/>
            <person name="Liang H."/>
            <person name="Lovelace S."/>
            <person name="Lu Z."/>
            <person name="Mansfield J.H."/>
            <person name="McCulloch K.J."/>
            <person name="Mathew T."/>
            <person name="Morton B."/>
            <person name="Muzny D.M."/>
            <person name="Neunemann D."/>
            <person name="Ongeri F."/>
            <person name="Pauchet Y."/>
            <person name="Pu L.L."/>
            <person name="Pyrousis I."/>
            <person name="Rao X.J."/>
            <person name="Redding A."/>
            <person name="Roesel C."/>
            <person name="Sanchez-Gracia A."/>
            <person name="Schaack S."/>
            <person name="Shukla A."/>
            <person name="Tetreau G."/>
            <person name="Wang Y."/>
            <person name="Xiong G.H."/>
            <person name="Traut W."/>
            <person name="Walsh T.K."/>
            <person name="Worley K.C."/>
            <person name="Wu D."/>
            <person name="Wu W."/>
            <person name="Wu Y.Q."/>
            <person name="Zhang X."/>
            <person name="Zou Z."/>
            <person name="Zucker H."/>
            <person name="Briscoe A.D."/>
            <person name="Burmester T."/>
            <person name="Clem R.J."/>
            <person name="Feyereisen R."/>
            <person name="Grimmelikhuijzen C.J.P."/>
            <person name="Hamodrakas S.J."/>
            <person name="Hansson B.S."/>
            <person name="Huguet E."/>
            <person name="Jermiin L.S."/>
            <person name="Lan Q."/>
            <person name="Lehman H.K."/>
            <person name="Lorenzen M."/>
            <person name="Merzendorfer H."/>
            <person name="Michalopoulos I."/>
            <person name="Morton D.B."/>
            <person name="Muthukrishnan S."/>
            <person name="Oakeshott J.G."/>
            <person name="Palmer W."/>
            <person name="Park Y."/>
            <person name="Passarelli A.L."/>
            <person name="Rozas J."/>
            <person name="Schwartz L.M."/>
            <person name="Smith W."/>
            <person name="Southgate A."/>
            <person name="Vilcinskas A."/>
            <person name="Vogt R."/>
            <person name="Wang P."/>
            <person name="Werren J."/>
            <person name="Yu X.Q."/>
            <person name="Zhou J.J."/>
            <person name="Brown S.J."/>
            <person name="Scherer S.E."/>
            <person name="Richards S."/>
            <person name="Blissard G.W."/>
        </authorList>
    </citation>
    <scope>NUCLEOTIDE SEQUENCE</scope>
</reference>
<evidence type="ECO:0000313" key="4">
    <source>
        <dbReference type="Proteomes" id="UP000791440"/>
    </source>
</evidence>
<feature type="region of interest" description="Disordered" evidence="1">
    <location>
        <begin position="232"/>
        <end position="252"/>
    </location>
</feature>
<accession>A0A921Z109</accession>
<dbReference type="EMBL" id="JH668365">
    <property type="protein sequence ID" value="KAG6448990.1"/>
    <property type="molecule type" value="Genomic_DNA"/>
</dbReference>
<keyword evidence="4" id="KW-1185">Reference proteome</keyword>
<sequence>MLLQVLIPLLICLTSATTRETAKTFRAMPTISNSLVNLGKMEISFYFNSKPDTMTRSDHIIQPISPFTVPKPEPIDEPCVCSNLRNIKDTFFTNPAEIINRILKSNDLFSNKEPITSSLCCDTHEHEETVFFEIAPNQKRPSNLRANAFPPFLFDSIMPKPKSPPLKSKAVEIFLFPKRKDLATFNLPKILPKKNALIKNRIQIVGDKKPDIMIPVTSSSVKKDLLEKIETKEEKQQTQKNKDEVSVKPNAL</sequence>
<evidence type="ECO:0000313" key="3">
    <source>
        <dbReference type="EMBL" id="KAG6448988.1"/>
    </source>
</evidence>
<organism evidence="3 4">
    <name type="scientific">Manduca sexta</name>
    <name type="common">Tobacco hawkmoth</name>
    <name type="synonym">Tobacco hornworm</name>
    <dbReference type="NCBI Taxonomy" id="7130"/>
    <lineage>
        <taxon>Eukaryota</taxon>
        <taxon>Metazoa</taxon>
        <taxon>Ecdysozoa</taxon>
        <taxon>Arthropoda</taxon>
        <taxon>Hexapoda</taxon>
        <taxon>Insecta</taxon>
        <taxon>Pterygota</taxon>
        <taxon>Neoptera</taxon>
        <taxon>Endopterygota</taxon>
        <taxon>Lepidoptera</taxon>
        <taxon>Glossata</taxon>
        <taxon>Ditrysia</taxon>
        <taxon>Bombycoidea</taxon>
        <taxon>Sphingidae</taxon>
        <taxon>Sphinginae</taxon>
        <taxon>Sphingini</taxon>
        <taxon>Manduca</taxon>
    </lineage>
</organism>
<protein>
    <submittedName>
        <fullName evidence="3">Uncharacterized protein</fullName>
    </submittedName>
</protein>
<comment type="caution">
    <text evidence="3">The sequence shown here is derived from an EMBL/GenBank/DDBJ whole genome shotgun (WGS) entry which is preliminary data.</text>
</comment>
<evidence type="ECO:0000256" key="1">
    <source>
        <dbReference type="SAM" id="MobiDB-lite"/>
    </source>
</evidence>
<dbReference type="Proteomes" id="UP000791440">
    <property type="component" value="Unassembled WGS sequence"/>
</dbReference>
<proteinExistence type="predicted"/>
<name>A0A921Z109_MANSE</name>
<feature type="compositionally biased region" description="Basic and acidic residues" evidence="1">
    <location>
        <begin position="232"/>
        <end position="246"/>
    </location>
</feature>
<feature type="signal peptide" evidence="2">
    <location>
        <begin position="1"/>
        <end position="16"/>
    </location>
</feature>
<feature type="chain" id="PRO_5038324456" evidence="2">
    <location>
        <begin position="17"/>
        <end position="252"/>
    </location>
</feature>
<reference evidence="3" key="2">
    <citation type="submission" date="2020-12" db="EMBL/GenBank/DDBJ databases">
        <authorList>
            <person name="Kanost M."/>
        </authorList>
    </citation>
    <scope>NUCLEOTIDE SEQUENCE</scope>
</reference>
<dbReference type="EMBL" id="JH668365">
    <property type="protein sequence ID" value="KAG6448989.1"/>
    <property type="molecule type" value="Genomic_DNA"/>
</dbReference>
<dbReference type="EMBL" id="JH668365">
    <property type="protein sequence ID" value="KAG6448988.1"/>
    <property type="molecule type" value="Genomic_DNA"/>
</dbReference>
<keyword evidence="2" id="KW-0732">Signal</keyword>
<evidence type="ECO:0000256" key="2">
    <source>
        <dbReference type="SAM" id="SignalP"/>
    </source>
</evidence>
<dbReference type="AlphaFoldDB" id="A0A921Z109"/>
<dbReference type="OrthoDB" id="7464225at2759"/>
<gene>
    <name evidence="3" type="ORF">O3G_MSEX005824</name>
</gene>